<feature type="non-terminal residue" evidence="1">
    <location>
        <position position="88"/>
    </location>
</feature>
<accession>A0AA88UTS9</accession>
<sequence>CAVTVLDICGRRHPWGSRRTGRRWQRLGRLDRGCGRGTMGACTRQFASSIGVPRPEILSPRSQASLSTGFLNFTPKGCLSYWSLLILL</sequence>
<organism evidence="1 2">
    <name type="scientific">Escallonia rubra</name>
    <dbReference type="NCBI Taxonomy" id="112253"/>
    <lineage>
        <taxon>Eukaryota</taxon>
        <taxon>Viridiplantae</taxon>
        <taxon>Streptophyta</taxon>
        <taxon>Embryophyta</taxon>
        <taxon>Tracheophyta</taxon>
        <taxon>Spermatophyta</taxon>
        <taxon>Magnoliopsida</taxon>
        <taxon>eudicotyledons</taxon>
        <taxon>Gunneridae</taxon>
        <taxon>Pentapetalae</taxon>
        <taxon>asterids</taxon>
        <taxon>campanulids</taxon>
        <taxon>Escalloniales</taxon>
        <taxon>Escalloniaceae</taxon>
        <taxon>Escallonia</taxon>
    </lineage>
</organism>
<protein>
    <submittedName>
        <fullName evidence="1">Uncharacterized protein</fullName>
    </submittedName>
</protein>
<proteinExistence type="predicted"/>
<dbReference type="AlphaFoldDB" id="A0AA88UTS9"/>
<comment type="caution">
    <text evidence="1">The sequence shown here is derived from an EMBL/GenBank/DDBJ whole genome shotgun (WGS) entry which is preliminary data.</text>
</comment>
<name>A0AA88UTS9_9ASTE</name>
<dbReference type="Proteomes" id="UP001187471">
    <property type="component" value="Unassembled WGS sequence"/>
</dbReference>
<dbReference type="EMBL" id="JAVXUO010000382">
    <property type="protein sequence ID" value="KAK2992803.1"/>
    <property type="molecule type" value="Genomic_DNA"/>
</dbReference>
<reference evidence="1" key="1">
    <citation type="submission" date="2022-12" db="EMBL/GenBank/DDBJ databases">
        <title>Draft genome assemblies for two species of Escallonia (Escalloniales).</title>
        <authorList>
            <person name="Chanderbali A."/>
            <person name="Dervinis C."/>
            <person name="Anghel I."/>
            <person name="Soltis D."/>
            <person name="Soltis P."/>
            <person name="Zapata F."/>
        </authorList>
    </citation>
    <scope>NUCLEOTIDE SEQUENCE</scope>
    <source>
        <strain evidence="1">UCBG92.1500</strain>
        <tissue evidence="1">Leaf</tissue>
    </source>
</reference>
<keyword evidence="2" id="KW-1185">Reference proteome</keyword>
<gene>
    <name evidence="1" type="ORF">RJ640_009100</name>
</gene>
<evidence type="ECO:0000313" key="1">
    <source>
        <dbReference type="EMBL" id="KAK2992803.1"/>
    </source>
</evidence>
<evidence type="ECO:0000313" key="2">
    <source>
        <dbReference type="Proteomes" id="UP001187471"/>
    </source>
</evidence>